<dbReference type="SMR" id="A0AAD3H7I8"/>
<sequence length="380" mass="43015">MSNKDEIEYEPLQIEDGEDTSSENHATEFNQRRKTSKLLKEIGIVVCISVVIVGEIIGRSRIDKSASQNNIPTYLPSLLPSTIPSMVPSSFPSRQESEVPSSSPSLLPSDQPSTSAPTPIAQEENYGNVQSVVKKGDGKMYNVHGEKLFHNKNRFTQGLTYSRHSDMLFESAGLYGKSSLCKLDPYSMEELKCIDMDRKYFAEGMQVYGEPGQEKLIQITWKSQDGFIYDADSLEVIRQFRFTTDRNQGWGICHDAKNREFIVSDGSQYLHFWDEDSLQEKRRVAVTRLNGDKARDINELEFVKGLVLANVWHEDVILVIDPVTGTTLSEYNFSDLFPHSERRQVNADVLNGISVSKDEGILYITGKKWDRMFQIALAGF</sequence>
<evidence type="ECO:0000313" key="3">
    <source>
        <dbReference type="Proteomes" id="UP001054902"/>
    </source>
</evidence>
<accession>A0AAD3H7I8</accession>
<dbReference type="Proteomes" id="UP001054902">
    <property type="component" value="Unassembled WGS sequence"/>
</dbReference>
<protein>
    <submittedName>
        <fullName evidence="2">Gamma glutamin cyclotransferase</fullName>
    </submittedName>
</protein>
<dbReference type="SUPFAM" id="SSF50969">
    <property type="entry name" value="YVTN repeat-like/Quinoprotein amine dehydrogenase"/>
    <property type="match status" value="1"/>
</dbReference>
<dbReference type="EMBL" id="BLLK01000046">
    <property type="protein sequence ID" value="GFH53131.1"/>
    <property type="molecule type" value="Genomic_DNA"/>
</dbReference>
<dbReference type="InterPro" id="IPR007788">
    <property type="entry name" value="QCT"/>
</dbReference>
<dbReference type="GO" id="GO:0016603">
    <property type="term" value="F:glutaminyl-peptide cyclotransferase activity"/>
    <property type="evidence" value="ECO:0007669"/>
    <property type="project" value="InterPro"/>
</dbReference>
<proteinExistence type="predicted"/>
<reference evidence="2 3" key="1">
    <citation type="journal article" date="2021" name="Sci. Rep.">
        <title>The genome of the diatom Chaetoceros tenuissimus carries an ancient integrated fragment of an extant virus.</title>
        <authorList>
            <person name="Hongo Y."/>
            <person name="Kimura K."/>
            <person name="Takaki Y."/>
            <person name="Yoshida Y."/>
            <person name="Baba S."/>
            <person name="Kobayashi G."/>
            <person name="Nagasaki K."/>
            <person name="Hano T."/>
            <person name="Tomaru Y."/>
        </authorList>
    </citation>
    <scope>NUCLEOTIDE SEQUENCE [LARGE SCALE GENOMIC DNA]</scope>
    <source>
        <strain evidence="2 3">NIES-3715</strain>
    </source>
</reference>
<evidence type="ECO:0000313" key="2">
    <source>
        <dbReference type="EMBL" id="GFH53131.1"/>
    </source>
</evidence>
<name>A0AAD3H7I8_9STRA</name>
<dbReference type="PANTHER" id="PTHR31270">
    <property type="entry name" value="GLUTAMINYL-PEPTIDE CYCLOTRANSFERASE"/>
    <property type="match status" value="1"/>
</dbReference>
<organism evidence="2 3">
    <name type="scientific">Chaetoceros tenuissimus</name>
    <dbReference type="NCBI Taxonomy" id="426638"/>
    <lineage>
        <taxon>Eukaryota</taxon>
        <taxon>Sar</taxon>
        <taxon>Stramenopiles</taxon>
        <taxon>Ochrophyta</taxon>
        <taxon>Bacillariophyta</taxon>
        <taxon>Coscinodiscophyceae</taxon>
        <taxon>Chaetocerotophycidae</taxon>
        <taxon>Chaetocerotales</taxon>
        <taxon>Chaetocerotaceae</taxon>
        <taxon>Chaetoceros</taxon>
    </lineage>
</organism>
<feature type="region of interest" description="Disordered" evidence="1">
    <location>
        <begin position="1"/>
        <end position="33"/>
    </location>
</feature>
<dbReference type="PANTHER" id="PTHR31270:SF1">
    <property type="entry name" value="GLUTAMINYL-PEPTIDE CYCLOTRANSFERASE"/>
    <property type="match status" value="1"/>
</dbReference>
<dbReference type="AlphaFoldDB" id="A0AAD3H7I8"/>
<gene>
    <name evidence="2" type="ORF">CTEN210_09607</name>
</gene>
<evidence type="ECO:0000256" key="1">
    <source>
        <dbReference type="SAM" id="MobiDB-lite"/>
    </source>
</evidence>
<comment type="caution">
    <text evidence="2">The sequence shown here is derived from an EMBL/GenBank/DDBJ whole genome shotgun (WGS) entry which is preliminary data.</text>
</comment>
<feature type="region of interest" description="Disordered" evidence="1">
    <location>
        <begin position="86"/>
        <end position="126"/>
    </location>
</feature>
<feature type="compositionally biased region" description="Acidic residues" evidence="1">
    <location>
        <begin position="7"/>
        <end position="21"/>
    </location>
</feature>
<dbReference type="Pfam" id="PF05096">
    <property type="entry name" value="Glu_cyclase_2"/>
    <property type="match status" value="1"/>
</dbReference>
<feature type="compositionally biased region" description="Low complexity" evidence="1">
    <location>
        <begin position="92"/>
        <end position="115"/>
    </location>
</feature>
<keyword evidence="3" id="KW-1185">Reference proteome</keyword>
<dbReference type="InterPro" id="IPR011044">
    <property type="entry name" value="Quino_amine_DH_bsu"/>
</dbReference>